<dbReference type="InterPro" id="IPR001258">
    <property type="entry name" value="NHL_repeat"/>
</dbReference>
<gene>
    <name evidence="5" type="ORF">EGT74_10320</name>
</gene>
<dbReference type="Gene3D" id="2.120.10.30">
    <property type="entry name" value="TolB, C-terminal domain"/>
    <property type="match status" value="3"/>
</dbReference>
<keyword evidence="1" id="KW-0677">Repeat</keyword>
<evidence type="ECO:0000313" key="6">
    <source>
        <dbReference type="Proteomes" id="UP000278351"/>
    </source>
</evidence>
<dbReference type="SUPFAM" id="SSF81296">
    <property type="entry name" value="E set domains"/>
    <property type="match status" value="1"/>
</dbReference>
<dbReference type="PROSITE" id="PS51125">
    <property type="entry name" value="NHL"/>
    <property type="match status" value="2"/>
</dbReference>
<dbReference type="PANTHER" id="PTHR13833">
    <property type="match status" value="1"/>
</dbReference>
<dbReference type="AlphaFoldDB" id="A0A3N4Q8J8"/>
<sequence length="453" mass="47018">MKNIVPRKLLTWSLLLAAACTKDNGGQDNTRELPVIQSISPDKGPQGTSVTILGLHFSAVPGNNTVTFNNVAATVTQAETGKLVVMVPKGAGTGPVTVTVNGKTANGPAFTYQYGFTVTTLAGGTKGYADGTGAAAMFDSPSDVCTDNDGNVYVADRLNQRIRKVTPAGVVTTLAGSTLGYVDGHGVSAKFSMPRGVAMGGGGIYVADETSHRIRKVALDGWVTTIAGNGQAGFKDTTAPQARFYHPYDVAVSKYGSIFVVDQANHRIRKIRNGQVTTLAGRLEGRADGEGADAKFAFPWGIAVSPGGAVYIADGYDNGVRKLEFKSIATGVLVDEDTATTIPTTKVIISTLLRGGTGDADGDLGTAKIELIYNLGTDAAGNIYLADGGSQKVRMVTPAGQVLTVAGSYPPGYLDGSGTAAKFRHAGGVAVDKQGNIYLADTHNHCIRKITPE</sequence>
<organism evidence="5 6">
    <name type="scientific">Chitinophaga lutea</name>
    <dbReference type="NCBI Taxonomy" id="2488634"/>
    <lineage>
        <taxon>Bacteria</taxon>
        <taxon>Pseudomonadati</taxon>
        <taxon>Bacteroidota</taxon>
        <taxon>Chitinophagia</taxon>
        <taxon>Chitinophagales</taxon>
        <taxon>Chitinophagaceae</taxon>
        <taxon>Chitinophaga</taxon>
    </lineage>
</organism>
<feature type="repeat" description="NHL" evidence="2">
    <location>
        <begin position="428"/>
        <end position="453"/>
    </location>
</feature>
<accession>A0A3N4Q8J8</accession>
<feature type="signal peptide" evidence="3">
    <location>
        <begin position="1"/>
        <end position="18"/>
    </location>
</feature>
<evidence type="ECO:0000256" key="2">
    <source>
        <dbReference type="PROSITE-ProRule" id="PRU00504"/>
    </source>
</evidence>
<dbReference type="CDD" id="cd00603">
    <property type="entry name" value="IPT_PCSR"/>
    <property type="match status" value="1"/>
</dbReference>
<evidence type="ECO:0000256" key="1">
    <source>
        <dbReference type="ARBA" id="ARBA00022737"/>
    </source>
</evidence>
<feature type="chain" id="PRO_5018210605" description="IPT/TIG domain-containing protein" evidence="3">
    <location>
        <begin position="19"/>
        <end position="453"/>
    </location>
</feature>
<protein>
    <recommendedName>
        <fullName evidence="4">IPT/TIG domain-containing protein</fullName>
    </recommendedName>
</protein>
<comment type="caution">
    <text evidence="5">The sequence shown here is derived from an EMBL/GenBank/DDBJ whole genome shotgun (WGS) entry which is preliminary data.</text>
</comment>
<dbReference type="InterPro" id="IPR002909">
    <property type="entry name" value="IPT_dom"/>
</dbReference>
<feature type="domain" description="IPT/TIG" evidence="4">
    <location>
        <begin position="33"/>
        <end position="113"/>
    </location>
</feature>
<dbReference type="Pfam" id="PF01436">
    <property type="entry name" value="NHL"/>
    <property type="match status" value="4"/>
</dbReference>
<evidence type="ECO:0000313" key="5">
    <source>
        <dbReference type="EMBL" id="RPE13881.1"/>
    </source>
</evidence>
<dbReference type="EMBL" id="RPDH01000001">
    <property type="protein sequence ID" value="RPE13881.1"/>
    <property type="molecule type" value="Genomic_DNA"/>
</dbReference>
<proteinExistence type="predicted"/>
<dbReference type="SMART" id="SM00429">
    <property type="entry name" value="IPT"/>
    <property type="match status" value="1"/>
</dbReference>
<dbReference type="InterPro" id="IPR013783">
    <property type="entry name" value="Ig-like_fold"/>
</dbReference>
<dbReference type="PROSITE" id="PS51257">
    <property type="entry name" value="PROKAR_LIPOPROTEIN"/>
    <property type="match status" value="1"/>
</dbReference>
<dbReference type="Proteomes" id="UP000278351">
    <property type="component" value="Unassembled WGS sequence"/>
</dbReference>
<name>A0A3N4Q8J8_9BACT</name>
<feature type="repeat" description="NHL" evidence="2">
    <location>
        <begin position="138"/>
        <end position="168"/>
    </location>
</feature>
<dbReference type="OrthoDB" id="791543at2"/>
<evidence type="ECO:0000259" key="4">
    <source>
        <dbReference type="SMART" id="SM00429"/>
    </source>
</evidence>
<reference evidence="5 6" key="1">
    <citation type="submission" date="2018-11" db="EMBL/GenBank/DDBJ databases">
        <title>Chitinophaga lutea sp.nov., isolate from arsenic contaminated soil.</title>
        <authorList>
            <person name="Zong Y."/>
        </authorList>
    </citation>
    <scope>NUCLEOTIDE SEQUENCE [LARGE SCALE GENOMIC DNA]</scope>
    <source>
        <strain evidence="5 6">ZY74</strain>
    </source>
</reference>
<dbReference type="Gene3D" id="2.60.40.10">
    <property type="entry name" value="Immunoglobulins"/>
    <property type="match status" value="1"/>
</dbReference>
<evidence type="ECO:0000256" key="3">
    <source>
        <dbReference type="SAM" id="SignalP"/>
    </source>
</evidence>
<dbReference type="InterPro" id="IPR011042">
    <property type="entry name" value="6-blade_b-propeller_TolB-like"/>
</dbReference>
<dbReference type="Pfam" id="PF01833">
    <property type="entry name" value="TIG"/>
    <property type="match status" value="1"/>
</dbReference>
<dbReference type="PANTHER" id="PTHR13833:SF71">
    <property type="entry name" value="NHL DOMAIN-CONTAINING PROTEIN"/>
    <property type="match status" value="1"/>
</dbReference>
<dbReference type="RefSeq" id="WP_123846394.1">
    <property type="nucleotide sequence ID" value="NZ_RPDH01000001.1"/>
</dbReference>
<dbReference type="SUPFAM" id="SSF101898">
    <property type="entry name" value="NHL repeat"/>
    <property type="match status" value="1"/>
</dbReference>
<dbReference type="InterPro" id="IPR014756">
    <property type="entry name" value="Ig_E-set"/>
</dbReference>
<keyword evidence="3" id="KW-0732">Signal</keyword>
<keyword evidence="6" id="KW-1185">Reference proteome</keyword>